<protein>
    <submittedName>
        <fullName evidence="2">Uncharacterized protein</fullName>
    </submittedName>
</protein>
<dbReference type="InParanoid" id="A0A067Q3G0"/>
<dbReference type="OrthoDB" id="3162605at2759"/>
<keyword evidence="3" id="KW-1185">Reference proteome</keyword>
<name>A0A067Q3G0_9AGAM</name>
<proteinExistence type="predicted"/>
<organism evidence="2 3">
    <name type="scientific">Jaapia argillacea MUCL 33604</name>
    <dbReference type="NCBI Taxonomy" id="933084"/>
    <lineage>
        <taxon>Eukaryota</taxon>
        <taxon>Fungi</taxon>
        <taxon>Dikarya</taxon>
        <taxon>Basidiomycota</taxon>
        <taxon>Agaricomycotina</taxon>
        <taxon>Agaricomycetes</taxon>
        <taxon>Agaricomycetidae</taxon>
        <taxon>Jaapiales</taxon>
        <taxon>Jaapiaceae</taxon>
        <taxon>Jaapia</taxon>
    </lineage>
</organism>
<feature type="signal peptide" evidence="1">
    <location>
        <begin position="1"/>
        <end position="18"/>
    </location>
</feature>
<evidence type="ECO:0000256" key="1">
    <source>
        <dbReference type="SAM" id="SignalP"/>
    </source>
</evidence>
<dbReference type="AlphaFoldDB" id="A0A067Q3G0"/>
<dbReference type="EMBL" id="KL197718">
    <property type="protein sequence ID" value="KDQ58017.1"/>
    <property type="molecule type" value="Genomic_DNA"/>
</dbReference>
<sequence length="80" mass="8695">MLWFQPILLLAAVSSAFTSPVDLKGRELPTPVPGATARLYLSQLTVAATSNSPAYSRDQFKAWNISASVWPSSVIDHFVC</sequence>
<dbReference type="HOGENOM" id="CLU_2590087_0_0_1"/>
<keyword evidence="1" id="KW-0732">Signal</keyword>
<feature type="chain" id="PRO_5001647891" evidence="1">
    <location>
        <begin position="19"/>
        <end position="80"/>
    </location>
</feature>
<dbReference type="Proteomes" id="UP000027265">
    <property type="component" value="Unassembled WGS sequence"/>
</dbReference>
<evidence type="ECO:0000313" key="2">
    <source>
        <dbReference type="EMBL" id="KDQ58017.1"/>
    </source>
</evidence>
<evidence type="ECO:0000313" key="3">
    <source>
        <dbReference type="Proteomes" id="UP000027265"/>
    </source>
</evidence>
<accession>A0A067Q3G0</accession>
<gene>
    <name evidence="2" type="ORF">JAAARDRAFT_57812</name>
</gene>
<reference evidence="3" key="1">
    <citation type="journal article" date="2014" name="Proc. Natl. Acad. Sci. U.S.A.">
        <title>Extensive sampling of basidiomycete genomes demonstrates inadequacy of the white-rot/brown-rot paradigm for wood decay fungi.</title>
        <authorList>
            <person name="Riley R."/>
            <person name="Salamov A.A."/>
            <person name="Brown D.W."/>
            <person name="Nagy L.G."/>
            <person name="Floudas D."/>
            <person name="Held B.W."/>
            <person name="Levasseur A."/>
            <person name="Lombard V."/>
            <person name="Morin E."/>
            <person name="Otillar R."/>
            <person name="Lindquist E.A."/>
            <person name="Sun H."/>
            <person name="LaButti K.M."/>
            <person name="Schmutz J."/>
            <person name="Jabbour D."/>
            <person name="Luo H."/>
            <person name="Baker S.E."/>
            <person name="Pisabarro A.G."/>
            <person name="Walton J.D."/>
            <person name="Blanchette R.A."/>
            <person name="Henrissat B."/>
            <person name="Martin F."/>
            <person name="Cullen D."/>
            <person name="Hibbett D.S."/>
            <person name="Grigoriev I.V."/>
        </authorList>
    </citation>
    <scope>NUCLEOTIDE SEQUENCE [LARGE SCALE GENOMIC DNA]</scope>
    <source>
        <strain evidence="3">MUCL 33604</strain>
    </source>
</reference>
<dbReference type="STRING" id="933084.A0A067Q3G0"/>